<feature type="compositionally biased region" description="Basic residues" evidence="1">
    <location>
        <begin position="93"/>
        <end position="112"/>
    </location>
</feature>
<reference evidence="3" key="1">
    <citation type="journal article" date="2023" name="Commun. Biol.">
        <title>Genome analysis of Parmales, the sister group of diatoms, reveals the evolutionary specialization of diatoms from phago-mixotrophs to photoautotrophs.</title>
        <authorList>
            <person name="Ban H."/>
            <person name="Sato S."/>
            <person name="Yoshikawa S."/>
            <person name="Yamada K."/>
            <person name="Nakamura Y."/>
            <person name="Ichinomiya M."/>
            <person name="Sato N."/>
            <person name="Blanc-Mathieu R."/>
            <person name="Endo H."/>
            <person name="Kuwata A."/>
            <person name="Ogata H."/>
        </authorList>
    </citation>
    <scope>NUCLEOTIDE SEQUENCE [LARGE SCALE GENOMIC DNA]</scope>
    <source>
        <strain evidence="3">NIES 3700</strain>
    </source>
</reference>
<organism evidence="2 3">
    <name type="scientific">Triparma laevis f. longispina</name>
    <dbReference type="NCBI Taxonomy" id="1714387"/>
    <lineage>
        <taxon>Eukaryota</taxon>
        <taxon>Sar</taxon>
        <taxon>Stramenopiles</taxon>
        <taxon>Ochrophyta</taxon>
        <taxon>Bolidophyceae</taxon>
        <taxon>Parmales</taxon>
        <taxon>Triparmaceae</taxon>
        <taxon>Triparma</taxon>
    </lineage>
</organism>
<feature type="compositionally biased region" description="Basic and acidic residues" evidence="1">
    <location>
        <begin position="113"/>
        <end position="123"/>
    </location>
</feature>
<sequence>MVVTDVSTDVSHLEDGKRRKVMQGFSLADVSTLPELQTKSETISSPEFDTKIIEARPISLIYNPNYGYDTDVSVSPVRPVNGFSKDDDFSLTPKKKKKTGGKRGRPKKGKIKKSPEKSAREWEEERMRREAEKYVEEVGGGGGWSFRMLEKLRKAFNKGSRDIRDSTFWDEVSNDVGMSALECENKWNALLGQRRELTDDDRRKIVRKKRMLELERNNMGDSVYDTTPRKKIKIDNIEEEDFFGSAIKASPAGERDENVLEEESEGIFGERVGVDWGKVGGGYLEGFGQRRRFRKNANGGVSVSYPRLRLGKLEEKEIKDSKEVPKIELNNSPIRATSQAGINAILTPGGSFRVEEDKDKKEEREREEEEEFDYDSDGNIIFDSL</sequence>
<accession>A0A9W6ZRS3</accession>
<dbReference type="EMBL" id="BRXW01000462">
    <property type="protein sequence ID" value="GMH57196.1"/>
    <property type="molecule type" value="Genomic_DNA"/>
</dbReference>
<feature type="compositionally biased region" description="Basic and acidic residues" evidence="1">
    <location>
        <begin position="353"/>
        <end position="364"/>
    </location>
</feature>
<proteinExistence type="predicted"/>
<protein>
    <recommendedName>
        <fullName evidence="4">Myb-like domain-containing protein</fullName>
    </recommendedName>
</protein>
<dbReference type="OrthoDB" id="6159213at2759"/>
<evidence type="ECO:0000313" key="2">
    <source>
        <dbReference type="EMBL" id="GMH57196.1"/>
    </source>
</evidence>
<name>A0A9W6ZRS3_9STRA</name>
<evidence type="ECO:0000256" key="1">
    <source>
        <dbReference type="SAM" id="MobiDB-lite"/>
    </source>
</evidence>
<keyword evidence="3" id="KW-1185">Reference proteome</keyword>
<dbReference type="Proteomes" id="UP001165122">
    <property type="component" value="Unassembled WGS sequence"/>
</dbReference>
<evidence type="ECO:0000313" key="3">
    <source>
        <dbReference type="Proteomes" id="UP001165122"/>
    </source>
</evidence>
<comment type="caution">
    <text evidence="2">The sequence shown here is derived from an EMBL/GenBank/DDBJ whole genome shotgun (WGS) entry which is preliminary data.</text>
</comment>
<evidence type="ECO:0008006" key="4">
    <source>
        <dbReference type="Google" id="ProtNLM"/>
    </source>
</evidence>
<gene>
    <name evidence="2" type="ORF">TrLO_g1724</name>
</gene>
<feature type="region of interest" description="Disordered" evidence="1">
    <location>
        <begin position="83"/>
        <end position="123"/>
    </location>
</feature>
<feature type="region of interest" description="Disordered" evidence="1">
    <location>
        <begin position="345"/>
        <end position="385"/>
    </location>
</feature>
<dbReference type="AlphaFoldDB" id="A0A9W6ZRS3"/>
<feature type="compositionally biased region" description="Acidic residues" evidence="1">
    <location>
        <begin position="365"/>
        <end position="376"/>
    </location>
</feature>